<organism evidence="3 4">
    <name type="scientific">Daphnia magna</name>
    <dbReference type="NCBI Taxonomy" id="35525"/>
    <lineage>
        <taxon>Eukaryota</taxon>
        <taxon>Metazoa</taxon>
        <taxon>Ecdysozoa</taxon>
        <taxon>Arthropoda</taxon>
        <taxon>Crustacea</taxon>
        <taxon>Branchiopoda</taxon>
        <taxon>Diplostraca</taxon>
        <taxon>Cladocera</taxon>
        <taxon>Anomopoda</taxon>
        <taxon>Daphniidae</taxon>
        <taxon>Daphnia</taxon>
    </lineage>
</organism>
<feature type="coiled-coil region" evidence="1">
    <location>
        <begin position="228"/>
        <end position="255"/>
    </location>
</feature>
<evidence type="ECO:0000259" key="2">
    <source>
        <dbReference type="Pfam" id="PF13476"/>
    </source>
</evidence>
<dbReference type="SUPFAM" id="SSF52540">
    <property type="entry name" value="P-loop containing nucleoside triphosphate hydrolases"/>
    <property type="match status" value="1"/>
</dbReference>
<dbReference type="PANTHER" id="PTHR32114:SF2">
    <property type="entry name" value="ABC TRANSPORTER ABCH.3"/>
    <property type="match status" value="1"/>
</dbReference>
<keyword evidence="4" id="KW-1185">Reference proteome</keyword>
<evidence type="ECO:0000313" key="3">
    <source>
        <dbReference type="EMBL" id="KAK4045241.1"/>
    </source>
</evidence>
<dbReference type="PANTHER" id="PTHR32114">
    <property type="entry name" value="ABC TRANSPORTER ABCH.3"/>
    <property type="match status" value="1"/>
</dbReference>
<keyword evidence="1" id="KW-0175">Coiled coil</keyword>
<protein>
    <recommendedName>
        <fullName evidence="2">Rad50/SbcC-type AAA domain-containing protein</fullName>
    </recommendedName>
</protein>
<feature type="coiled-coil region" evidence="1">
    <location>
        <begin position="462"/>
        <end position="489"/>
    </location>
</feature>
<accession>A0ABR0B9I3</accession>
<dbReference type="Proteomes" id="UP001234178">
    <property type="component" value="Unassembled WGS sequence"/>
</dbReference>
<dbReference type="Gene3D" id="3.40.50.300">
    <property type="entry name" value="P-loop containing nucleotide triphosphate hydrolases"/>
    <property type="match status" value="2"/>
</dbReference>
<dbReference type="EMBL" id="JAOYFB010000041">
    <property type="protein sequence ID" value="KAK4045241.1"/>
    <property type="molecule type" value="Genomic_DNA"/>
</dbReference>
<dbReference type="InterPro" id="IPR038729">
    <property type="entry name" value="Rad50/SbcC_AAA"/>
</dbReference>
<dbReference type="CDD" id="cd00267">
    <property type="entry name" value="ABC_ATPase"/>
    <property type="match status" value="1"/>
</dbReference>
<dbReference type="InterPro" id="IPR027417">
    <property type="entry name" value="P-loop_NTPase"/>
</dbReference>
<proteinExistence type="predicted"/>
<reference evidence="3 4" key="1">
    <citation type="journal article" date="2023" name="Nucleic Acids Res.">
        <title>The hologenome of Daphnia magna reveals possible DNA methylation and microbiome-mediated evolution of the host genome.</title>
        <authorList>
            <person name="Chaturvedi A."/>
            <person name="Li X."/>
            <person name="Dhandapani V."/>
            <person name="Marshall H."/>
            <person name="Kissane S."/>
            <person name="Cuenca-Cambronero M."/>
            <person name="Asole G."/>
            <person name="Calvet F."/>
            <person name="Ruiz-Romero M."/>
            <person name="Marangio P."/>
            <person name="Guigo R."/>
            <person name="Rago D."/>
            <person name="Mirbahai L."/>
            <person name="Eastwood N."/>
            <person name="Colbourne J.K."/>
            <person name="Zhou J."/>
            <person name="Mallon E."/>
            <person name="Orsini L."/>
        </authorList>
    </citation>
    <scope>NUCLEOTIDE SEQUENCE [LARGE SCALE GENOMIC DNA]</scope>
    <source>
        <strain evidence="3">LRV0_1</strain>
    </source>
</reference>
<comment type="caution">
    <text evidence="3">The sequence shown here is derived from an EMBL/GenBank/DDBJ whole genome shotgun (WGS) entry which is preliminary data.</text>
</comment>
<name>A0ABR0B9I3_9CRUS</name>
<evidence type="ECO:0000256" key="1">
    <source>
        <dbReference type="SAM" id="Coils"/>
    </source>
</evidence>
<evidence type="ECO:0000313" key="4">
    <source>
        <dbReference type="Proteomes" id="UP001234178"/>
    </source>
</evidence>
<feature type="coiled-coil region" evidence="1">
    <location>
        <begin position="314"/>
        <end position="341"/>
    </location>
</feature>
<sequence>MGHGRRSAGPSRKRTSKGPEMIRLLSLEARALGAFDDVRFDASTVGGPLVAITGDNGAGKSTLLELFAGLLYRTTPTHGSLIDLARRRGQSNARTDARLSGVVEIHGVEYTIVHHVDGIAGTSGASTVTTAEGPVTGDGKASSFKEWAAAVLPDREVFCASLFSAQGETPFLGLKKGARKSVLLRTLGLARYEAMAGHFRTCATEEKIMAETPEKILGEARAAGAAHLAAIEEALDEAQDAERRAEEAVAAATAELETELAREGTAIAAQARHAGLVAERSEAAKTTLALRAEEDALCEKIRNNERVLADEPKIRAAAAAVDGLKAQLAEIEKRIAQGTATREARDAESKRLKKLAAEIEPSPDALLRAHNVAFEAASAVGALLRLREQLAGHRTNAEAAAQRLEEATAGEAAARIAGLRGGLIKIVDEMVPPAAQDAPFARAIATQTLEADDRAAQAVLNVATLRASAAEAKRRADEAFERLRDAEALAATFPKATADEDALLSASIRATQLRTEATVSETAAFAATRDLGAAQGDYGRLNASLQTAMESARYVAAVDQAAARLEAYRPQLASLRAGIVGAQAKFDSLEAECEATRLGIPSHDAPSARLRLAQAQTTCAAARKACATLGARLAVAKAAEERAIAAEADAKAARGEQAHWNHLAAAFGRDGIQALEIDAAGPRLTELTNDLLRTCFGNRFSVAVQTQRASSDGKKTIEECEVIVLIGEALSLALMMIATRRLGGSRPTLVRDESGAAMSATNAPHYVAMLRRAADLCDADRVLFVTHNPDILPLADARVSVRSLTKGAAKAA</sequence>
<gene>
    <name evidence="3" type="ORF">OUZ56_032649</name>
</gene>
<dbReference type="Pfam" id="PF13476">
    <property type="entry name" value="AAA_23"/>
    <property type="match status" value="1"/>
</dbReference>
<feature type="domain" description="Rad50/SbcC-type AAA" evidence="2">
    <location>
        <begin position="30"/>
        <end position="100"/>
    </location>
</feature>